<feature type="signal peptide" evidence="1">
    <location>
        <begin position="1"/>
        <end position="30"/>
    </location>
</feature>
<dbReference type="EMBL" id="DS235767">
    <property type="protein sequence ID" value="EEB16700.1"/>
    <property type="molecule type" value="Genomic_DNA"/>
</dbReference>
<evidence type="ECO:0000313" key="4">
    <source>
        <dbReference type="Proteomes" id="UP000009046"/>
    </source>
</evidence>
<reference evidence="3" key="3">
    <citation type="submission" date="2021-02" db="UniProtKB">
        <authorList>
            <consortium name="EnsemblMetazoa"/>
        </authorList>
    </citation>
    <scope>IDENTIFICATION</scope>
    <source>
        <strain evidence="3">USDA</strain>
    </source>
</reference>
<dbReference type="AlphaFoldDB" id="E0VTM5"/>
<evidence type="ECO:0000256" key="1">
    <source>
        <dbReference type="SAM" id="SignalP"/>
    </source>
</evidence>
<name>E0VTM5_PEDHC</name>
<dbReference type="GeneID" id="8230292"/>
<sequence>MGKNEKKKKNFFYLLTLLLLLLLLLPPIRNQKVVGIQQYLVRPNVANTSDSFLSSEILVETSITEELVRKSLSLEYVILQVVGIQQYLVRPNVANTSDSFLSSEILVETSITEELVRKSLSLEYVILQILKRGKKEKRRMNGIIDWPIRLLDSQ</sequence>
<dbReference type="Proteomes" id="UP000009046">
    <property type="component" value="Unassembled WGS sequence"/>
</dbReference>
<reference evidence="2" key="2">
    <citation type="submission" date="2007-04" db="EMBL/GenBank/DDBJ databases">
        <title>The genome of the human body louse.</title>
        <authorList>
            <consortium name="The Human Body Louse Genome Consortium"/>
            <person name="Kirkness E."/>
            <person name="Walenz B."/>
            <person name="Hass B."/>
            <person name="Bruggner R."/>
            <person name="Strausberg R."/>
        </authorList>
    </citation>
    <scope>NUCLEOTIDE SEQUENCE</scope>
    <source>
        <strain evidence="2">USDA</strain>
    </source>
</reference>
<dbReference type="RefSeq" id="XP_002429438.1">
    <property type="nucleotide sequence ID" value="XM_002429393.1"/>
</dbReference>
<dbReference type="EMBL" id="AAZO01005292">
    <property type="status" value="NOT_ANNOTATED_CDS"/>
    <property type="molecule type" value="Genomic_DNA"/>
</dbReference>
<organism>
    <name type="scientific">Pediculus humanus subsp. corporis</name>
    <name type="common">Body louse</name>
    <dbReference type="NCBI Taxonomy" id="121224"/>
    <lineage>
        <taxon>Eukaryota</taxon>
        <taxon>Metazoa</taxon>
        <taxon>Ecdysozoa</taxon>
        <taxon>Arthropoda</taxon>
        <taxon>Hexapoda</taxon>
        <taxon>Insecta</taxon>
        <taxon>Pterygota</taxon>
        <taxon>Neoptera</taxon>
        <taxon>Paraneoptera</taxon>
        <taxon>Psocodea</taxon>
        <taxon>Troctomorpha</taxon>
        <taxon>Phthiraptera</taxon>
        <taxon>Anoplura</taxon>
        <taxon>Pediculidae</taxon>
        <taxon>Pediculus</taxon>
    </lineage>
</organism>
<dbReference type="InParanoid" id="E0VTM5"/>
<dbReference type="EMBL" id="AAZO01005293">
    <property type="status" value="NOT_ANNOTATED_CDS"/>
    <property type="molecule type" value="Genomic_DNA"/>
</dbReference>
<dbReference type="CTD" id="8230292"/>
<proteinExistence type="predicted"/>
<keyword evidence="1" id="KW-0732">Signal</keyword>
<evidence type="ECO:0000313" key="2">
    <source>
        <dbReference type="EMBL" id="EEB16700.1"/>
    </source>
</evidence>
<feature type="chain" id="PRO_5014570214" evidence="1">
    <location>
        <begin position="31"/>
        <end position="154"/>
    </location>
</feature>
<protein>
    <submittedName>
        <fullName evidence="2 3">Uncharacterized protein</fullName>
    </submittedName>
</protein>
<dbReference type="VEuPathDB" id="VectorBase:PHUM433180"/>
<accession>E0VTM5</accession>
<dbReference type="HOGENOM" id="CLU_1706376_0_0_1"/>
<gene>
    <name evidence="3" type="primary">8230292</name>
    <name evidence="2" type="ORF">Phum_PHUM433180</name>
</gene>
<dbReference type="KEGG" id="phu:Phum_PHUM433180"/>
<reference evidence="2" key="1">
    <citation type="submission" date="2007-04" db="EMBL/GenBank/DDBJ databases">
        <title>Annotation of Pediculus humanus corporis strain USDA.</title>
        <authorList>
            <person name="Kirkness E."/>
            <person name="Hannick L."/>
            <person name="Hass B."/>
            <person name="Bruggner R."/>
            <person name="Lawson D."/>
            <person name="Bidwell S."/>
            <person name="Joardar V."/>
            <person name="Caler E."/>
            <person name="Walenz B."/>
            <person name="Inman J."/>
            <person name="Schobel S."/>
            <person name="Galinsky K."/>
            <person name="Amedeo P."/>
            <person name="Strausberg R."/>
        </authorList>
    </citation>
    <scope>NUCLEOTIDE SEQUENCE</scope>
    <source>
        <strain evidence="2">USDA</strain>
    </source>
</reference>
<dbReference type="OrthoDB" id="431068at2759"/>
<dbReference type="EnsemblMetazoa" id="PHUM433180-RA">
    <property type="protein sequence ID" value="PHUM433180-PA"/>
    <property type="gene ID" value="PHUM433180"/>
</dbReference>
<keyword evidence="4" id="KW-1185">Reference proteome</keyword>
<evidence type="ECO:0000313" key="3">
    <source>
        <dbReference type="EnsemblMetazoa" id="PHUM433180-PA"/>
    </source>
</evidence>